<dbReference type="Proteomes" id="UP001212152">
    <property type="component" value="Unassembled WGS sequence"/>
</dbReference>
<name>A0AAD5TSL8_9FUNG</name>
<comment type="subcellular location">
    <subcellularLocation>
        <location evidence="5">Endomembrane system</location>
        <topology evidence="5">Single-pass membrane protein</topology>
    </subcellularLocation>
</comment>
<keyword evidence="2 8" id="KW-0732">Signal</keyword>
<reference evidence="10" key="1">
    <citation type="submission" date="2020-05" db="EMBL/GenBank/DDBJ databases">
        <title>Phylogenomic resolution of chytrid fungi.</title>
        <authorList>
            <person name="Stajich J.E."/>
            <person name="Amses K."/>
            <person name="Simmons R."/>
            <person name="Seto K."/>
            <person name="Myers J."/>
            <person name="Bonds A."/>
            <person name="Quandt C.A."/>
            <person name="Barry K."/>
            <person name="Liu P."/>
            <person name="Grigoriev I."/>
            <person name="Longcore J.E."/>
            <person name="James T.Y."/>
        </authorList>
    </citation>
    <scope>NUCLEOTIDE SEQUENCE</scope>
    <source>
        <strain evidence="10">JEL0379</strain>
    </source>
</reference>
<dbReference type="SMART" id="SM00717">
    <property type="entry name" value="SANT"/>
    <property type="match status" value="1"/>
</dbReference>
<evidence type="ECO:0000256" key="7">
    <source>
        <dbReference type="SAM" id="Phobius"/>
    </source>
</evidence>
<feature type="compositionally biased region" description="Low complexity" evidence="6">
    <location>
        <begin position="277"/>
        <end position="287"/>
    </location>
</feature>
<sequence length="383" mass="42213">MVAVRRPRSLLAALPFLFLLLLLFAPAPAHAWEKEDLALFDLNDALKAAANTKDVDFYSVLNVSRTATSSEIQQAYRAISRSLHPDKNPDEGAQKLYQVLTSVITVLKTPEQRERYDLHLRNGIPTWRGAGYFYDHYKPGIPDIIVILIVATSFVQYVSAWLIYWRRGSAVSEAQSTVNNLTYQQVKKQLKKRGVESGSSPALSRKAFKNATPLQLLGESGELPEHLVRTPPRLKDVLLVRLPVWAFRFVIGLPGRITGRGSSAAPDEAAGEFENVAAASGRSSAAATPDDSPRNSGSEHDDSGSDRRALRARRKKAPAADGAIKTGPWELQEIKNLVDATKRIPPNSAQRWVRIADELQRTVADVQAKAKEIGNNPKLVLQG</sequence>
<feature type="transmembrane region" description="Helical" evidence="7">
    <location>
        <begin position="144"/>
        <end position="165"/>
    </location>
</feature>
<gene>
    <name evidence="10" type="ORF">HDU87_006723</name>
</gene>
<dbReference type="PROSITE" id="PS50076">
    <property type="entry name" value="DNAJ_2"/>
    <property type="match status" value="1"/>
</dbReference>
<dbReference type="InterPro" id="IPR001005">
    <property type="entry name" value="SANT/Myb"/>
</dbReference>
<evidence type="ECO:0000313" key="10">
    <source>
        <dbReference type="EMBL" id="KAJ3183404.1"/>
    </source>
</evidence>
<dbReference type="InterPro" id="IPR052606">
    <property type="entry name" value="DnaJ_domain_protein"/>
</dbReference>
<dbReference type="InterPro" id="IPR009057">
    <property type="entry name" value="Homeodomain-like_sf"/>
</dbReference>
<dbReference type="AlphaFoldDB" id="A0AAD5TSL8"/>
<dbReference type="PRINTS" id="PR00625">
    <property type="entry name" value="JDOMAIN"/>
</dbReference>
<organism evidence="10 11">
    <name type="scientific">Geranomyces variabilis</name>
    <dbReference type="NCBI Taxonomy" id="109894"/>
    <lineage>
        <taxon>Eukaryota</taxon>
        <taxon>Fungi</taxon>
        <taxon>Fungi incertae sedis</taxon>
        <taxon>Chytridiomycota</taxon>
        <taxon>Chytridiomycota incertae sedis</taxon>
        <taxon>Chytridiomycetes</taxon>
        <taxon>Spizellomycetales</taxon>
        <taxon>Powellomycetaceae</taxon>
        <taxon>Geranomyces</taxon>
    </lineage>
</organism>
<feature type="region of interest" description="Disordered" evidence="6">
    <location>
        <begin position="275"/>
        <end position="323"/>
    </location>
</feature>
<protein>
    <recommendedName>
        <fullName evidence="9">J domain-containing protein</fullName>
    </recommendedName>
</protein>
<evidence type="ECO:0000313" key="11">
    <source>
        <dbReference type="Proteomes" id="UP001212152"/>
    </source>
</evidence>
<dbReference type="EMBL" id="JADGJQ010000006">
    <property type="protein sequence ID" value="KAJ3183404.1"/>
    <property type="molecule type" value="Genomic_DNA"/>
</dbReference>
<dbReference type="SMART" id="SM00271">
    <property type="entry name" value="DnaJ"/>
    <property type="match status" value="1"/>
</dbReference>
<feature type="compositionally biased region" description="Basic and acidic residues" evidence="6">
    <location>
        <begin position="291"/>
        <end position="309"/>
    </location>
</feature>
<keyword evidence="11" id="KW-1185">Reference proteome</keyword>
<evidence type="ECO:0000256" key="1">
    <source>
        <dbReference type="ARBA" id="ARBA00022692"/>
    </source>
</evidence>
<dbReference type="PANTHER" id="PTHR44653">
    <property type="entry name" value="DNAJ HOMOLOG SUBFAMILY C MEMBER 1"/>
    <property type="match status" value="1"/>
</dbReference>
<dbReference type="SUPFAM" id="SSF46689">
    <property type="entry name" value="Homeodomain-like"/>
    <property type="match status" value="1"/>
</dbReference>
<dbReference type="SUPFAM" id="SSF46565">
    <property type="entry name" value="Chaperone J-domain"/>
    <property type="match status" value="1"/>
</dbReference>
<dbReference type="PANTHER" id="PTHR44653:SF2">
    <property type="entry name" value="DNAJ HOMOLOG SUBFAMILY C MEMBER 1"/>
    <property type="match status" value="1"/>
</dbReference>
<evidence type="ECO:0000256" key="3">
    <source>
        <dbReference type="ARBA" id="ARBA00022989"/>
    </source>
</evidence>
<feature type="signal peptide" evidence="8">
    <location>
        <begin position="1"/>
        <end position="31"/>
    </location>
</feature>
<evidence type="ECO:0000256" key="6">
    <source>
        <dbReference type="SAM" id="MobiDB-lite"/>
    </source>
</evidence>
<dbReference type="Gene3D" id="1.10.287.110">
    <property type="entry name" value="DnaJ domain"/>
    <property type="match status" value="1"/>
</dbReference>
<feature type="domain" description="J" evidence="9">
    <location>
        <begin position="56"/>
        <end position="120"/>
    </location>
</feature>
<dbReference type="CDD" id="cd06257">
    <property type="entry name" value="DnaJ"/>
    <property type="match status" value="1"/>
</dbReference>
<evidence type="ECO:0000256" key="4">
    <source>
        <dbReference type="ARBA" id="ARBA00023136"/>
    </source>
</evidence>
<dbReference type="InterPro" id="IPR001623">
    <property type="entry name" value="DnaJ_domain"/>
</dbReference>
<feature type="chain" id="PRO_5041972989" description="J domain-containing protein" evidence="8">
    <location>
        <begin position="32"/>
        <end position="383"/>
    </location>
</feature>
<keyword evidence="1 7" id="KW-0812">Transmembrane</keyword>
<keyword evidence="4 7" id="KW-0472">Membrane</keyword>
<evidence type="ECO:0000259" key="9">
    <source>
        <dbReference type="PROSITE" id="PS50076"/>
    </source>
</evidence>
<evidence type="ECO:0000256" key="2">
    <source>
        <dbReference type="ARBA" id="ARBA00022729"/>
    </source>
</evidence>
<accession>A0AAD5TSL8</accession>
<dbReference type="InterPro" id="IPR036869">
    <property type="entry name" value="J_dom_sf"/>
</dbReference>
<dbReference type="Pfam" id="PF00226">
    <property type="entry name" value="DnaJ"/>
    <property type="match status" value="1"/>
</dbReference>
<evidence type="ECO:0000256" key="5">
    <source>
        <dbReference type="ARBA" id="ARBA00037847"/>
    </source>
</evidence>
<dbReference type="GO" id="GO:0012505">
    <property type="term" value="C:endomembrane system"/>
    <property type="evidence" value="ECO:0007669"/>
    <property type="project" value="UniProtKB-SubCell"/>
</dbReference>
<keyword evidence="3 7" id="KW-1133">Transmembrane helix</keyword>
<proteinExistence type="predicted"/>
<evidence type="ECO:0000256" key="8">
    <source>
        <dbReference type="SAM" id="SignalP"/>
    </source>
</evidence>
<dbReference type="Gene3D" id="1.10.10.60">
    <property type="entry name" value="Homeodomain-like"/>
    <property type="match status" value="1"/>
</dbReference>
<comment type="caution">
    <text evidence="10">The sequence shown here is derived from an EMBL/GenBank/DDBJ whole genome shotgun (WGS) entry which is preliminary data.</text>
</comment>